<dbReference type="KEGG" id="shd:SUTH_02310"/>
<name>W0SH64_9PROT</name>
<dbReference type="AlphaFoldDB" id="W0SH64"/>
<gene>
    <name evidence="1" type="ORF">SUTH_02310</name>
</gene>
<dbReference type="HOGENOM" id="CLU_120522_2_0_4"/>
<evidence type="ECO:0000313" key="2">
    <source>
        <dbReference type="Proteomes" id="UP000031637"/>
    </source>
</evidence>
<organism evidence="1 2">
    <name type="scientific">Sulfuritalea hydrogenivorans sk43H</name>
    <dbReference type="NCBI Taxonomy" id="1223802"/>
    <lineage>
        <taxon>Bacteria</taxon>
        <taxon>Pseudomonadati</taxon>
        <taxon>Pseudomonadota</taxon>
        <taxon>Betaproteobacteria</taxon>
        <taxon>Nitrosomonadales</taxon>
        <taxon>Sterolibacteriaceae</taxon>
        <taxon>Sulfuritalea</taxon>
    </lineage>
</organism>
<dbReference type="Gene3D" id="3.30.460.40">
    <property type="match status" value="1"/>
</dbReference>
<dbReference type="InterPro" id="IPR019646">
    <property type="entry name" value="Aminoglyc_AdlTrfase"/>
</dbReference>
<dbReference type="OrthoDB" id="121150at2"/>
<dbReference type="STRING" id="1223802.SUTH_02310"/>
<dbReference type="InterPro" id="IPR043519">
    <property type="entry name" value="NT_sf"/>
</dbReference>
<accession>W0SH64</accession>
<reference evidence="1 2" key="1">
    <citation type="journal article" date="2014" name="Syst. Appl. Microbiol.">
        <title>Complete genomes of freshwater sulfur oxidizers Sulfuricella denitrificans skB26 and Sulfuritalea hydrogenivorans sk43H: genetic insights into the sulfur oxidation pathway of betaproteobacteria.</title>
        <authorList>
            <person name="Watanabe T."/>
            <person name="Kojima H."/>
            <person name="Fukui M."/>
        </authorList>
    </citation>
    <scope>NUCLEOTIDE SEQUENCE [LARGE SCALE GENOMIC DNA]</scope>
    <source>
        <strain evidence="1">DSM22779</strain>
    </source>
</reference>
<sequence length="145" mass="16349">MLSRDFKEFVALLNARGVEYLVVGGYAMALYGRPRHTGDLDIWIRRSPENAQRLMAALSDFGFGDVGLSQQDFELRENVVQLGYPPFRIDLLTDIDGVDFDAAWPNRETTVHDGLSIHFVALTDLKANKRASGRPRDIDDLEQLP</sequence>
<protein>
    <recommendedName>
        <fullName evidence="3">Nucleotidyltransferase family protein</fullName>
    </recommendedName>
</protein>
<dbReference type="EMBL" id="AP012547">
    <property type="protein sequence ID" value="BAO30100.1"/>
    <property type="molecule type" value="Genomic_DNA"/>
</dbReference>
<evidence type="ECO:0008006" key="3">
    <source>
        <dbReference type="Google" id="ProtNLM"/>
    </source>
</evidence>
<dbReference type="RefSeq" id="WP_041099391.1">
    <property type="nucleotide sequence ID" value="NZ_AP012547.1"/>
</dbReference>
<evidence type="ECO:0000313" key="1">
    <source>
        <dbReference type="EMBL" id="BAO30100.1"/>
    </source>
</evidence>
<keyword evidence="2" id="KW-1185">Reference proteome</keyword>
<dbReference type="Proteomes" id="UP000031637">
    <property type="component" value="Chromosome"/>
</dbReference>
<dbReference type="Pfam" id="PF10706">
    <property type="entry name" value="Aminoglyc_resit"/>
    <property type="match status" value="1"/>
</dbReference>
<dbReference type="SUPFAM" id="SSF81301">
    <property type="entry name" value="Nucleotidyltransferase"/>
    <property type="match status" value="1"/>
</dbReference>
<proteinExistence type="predicted"/>